<evidence type="ECO:0000313" key="2">
    <source>
        <dbReference type="Proteomes" id="UP001221142"/>
    </source>
</evidence>
<dbReference type="AlphaFoldDB" id="A0AAD7F7M0"/>
<sequence length="297" mass="33802">MSSNDPKLPPELEMKVFELSARLHPENIPNLLRIAHRVLTWIEPILYETLIFSSSKPLRKRRYVLERKPPTFWAKSVRTMLISGNFNTSRDKDLVFSILSACIGIESFMALHPVTEHLLPFLGPMRLKRLNVDIGKLFGPQVSSCDLHLDPTFSGLTHLTFTNIDTFTFRLGAVSTTLPLLPELTHLRFEVPRLTTSAVTPFLDTCKRLQVLINTHGMLRFGPPARVLGADTDGFYDDPRFVLLGSRLRGDNDVELRGGPWDSWTRAETFIQKKRRGEIVPASRCWIEESDMIPLVP</sequence>
<dbReference type="EMBL" id="JARKIF010000051">
    <property type="protein sequence ID" value="KAJ7607243.1"/>
    <property type="molecule type" value="Genomic_DNA"/>
</dbReference>
<keyword evidence="2" id="KW-1185">Reference proteome</keyword>
<dbReference type="Proteomes" id="UP001221142">
    <property type="component" value="Unassembled WGS sequence"/>
</dbReference>
<comment type="caution">
    <text evidence="1">The sequence shown here is derived from an EMBL/GenBank/DDBJ whole genome shotgun (WGS) entry which is preliminary data.</text>
</comment>
<protein>
    <submittedName>
        <fullName evidence="1">Uncharacterized protein</fullName>
    </submittedName>
</protein>
<evidence type="ECO:0000313" key="1">
    <source>
        <dbReference type="EMBL" id="KAJ7607243.1"/>
    </source>
</evidence>
<gene>
    <name evidence="1" type="ORF">FB45DRAFT_948543</name>
</gene>
<name>A0AAD7F7M0_9AGAR</name>
<organism evidence="1 2">
    <name type="scientific">Roridomyces roridus</name>
    <dbReference type="NCBI Taxonomy" id="1738132"/>
    <lineage>
        <taxon>Eukaryota</taxon>
        <taxon>Fungi</taxon>
        <taxon>Dikarya</taxon>
        <taxon>Basidiomycota</taxon>
        <taxon>Agaricomycotina</taxon>
        <taxon>Agaricomycetes</taxon>
        <taxon>Agaricomycetidae</taxon>
        <taxon>Agaricales</taxon>
        <taxon>Marasmiineae</taxon>
        <taxon>Mycenaceae</taxon>
        <taxon>Roridomyces</taxon>
    </lineage>
</organism>
<reference evidence="1" key="1">
    <citation type="submission" date="2023-03" db="EMBL/GenBank/DDBJ databases">
        <title>Massive genome expansion in bonnet fungi (Mycena s.s.) driven by repeated elements and novel gene families across ecological guilds.</title>
        <authorList>
            <consortium name="Lawrence Berkeley National Laboratory"/>
            <person name="Harder C.B."/>
            <person name="Miyauchi S."/>
            <person name="Viragh M."/>
            <person name="Kuo A."/>
            <person name="Thoen E."/>
            <person name="Andreopoulos B."/>
            <person name="Lu D."/>
            <person name="Skrede I."/>
            <person name="Drula E."/>
            <person name="Henrissat B."/>
            <person name="Morin E."/>
            <person name="Kohler A."/>
            <person name="Barry K."/>
            <person name="LaButti K."/>
            <person name="Morin E."/>
            <person name="Salamov A."/>
            <person name="Lipzen A."/>
            <person name="Mereny Z."/>
            <person name="Hegedus B."/>
            <person name="Baldrian P."/>
            <person name="Stursova M."/>
            <person name="Weitz H."/>
            <person name="Taylor A."/>
            <person name="Grigoriev I.V."/>
            <person name="Nagy L.G."/>
            <person name="Martin F."/>
            <person name="Kauserud H."/>
        </authorList>
    </citation>
    <scope>NUCLEOTIDE SEQUENCE</scope>
    <source>
        <strain evidence="1">9284</strain>
    </source>
</reference>
<accession>A0AAD7F7M0</accession>
<proteinExistence type="predicted"/>